<dbReference type="AlphaFoldDB" id="A0A3B3SKB3"/>
<comment type="similarity">
    <text evidence="2 6">Belongs to the peroxisomal membrane protein PXMP2/4 family.</text>
</comment>
<accession>A0A3B3SKB3</accession>
<evidence type="ECO:0000256" key="1">
    <source>
        <dbReference type="ARBA" id="ARBA00004141"/>
    </source>
</evidence>
<dbReference type="GO" id="GO:0016020">
    <property type="term" value="C:membrane"/>
    <property type="evidence" value="ECO:0007669"/>
    <property type="project" value="UniProtKB-SubCell"/>
</dbReference>
<evidence type="ECO:0000256" key="4">
    <source>
        <dbReference type="ARBA" id="ARBA00022989"/>
    </source>
</evidence>
<reference evidence="8" key="1">
    <citation type="submission" date="2025-08" db="UniProtKB">
        <authorList>
            <consortium name="Ensembl"/>
        </authorList>
    </citation>
    <scope>IDENTIFICATION</scope>
</reference>
<evidence type="ECO:0000256" key="5">
    <source>
        <dbReference type="ARBA" id="ARBA00023136"/>
    </source>
</evidence>
<proteinExistence type="inferred from homology"/>
<evidence type="ECO:0000256" key="6">
    <source>
        <dbReference type="RuleBase" id="RU363053"/>
    </source>
</evidence>
<keyword evidence="4 6" id="KW-1133">Transmembrane helix</keyword>
<dbReference type="PANTHER" id="PTHR11266">
    <property type="entry name" value="PEROXISOMAL MEMBRANE PROTEIN 2, PXMP2 MPV17"/>
    <property type="match status" value="1"/>
</dbReference>
<comment type="subcellular location">
    <subcellularLocation>
        <location evidence="1">Membrane</location>
        <topology evidence="1">Multi-pass membrane protein</topology>
    </subcellularLocation>
</comment>
<feature type="region of interest" description="Disordered" evidence="7">
    <location>
        <begin position="45"/>
        <end position="95"/>
    </location>
</feature>
<sequence>MNRVWSMFRSHTYVTNVIGYTALFATADLIQQSVLDQKRVGADITPSGQHQRIANEASESRNVTPDIKLKQKTDSSPEPQKGLESEQSETGNLGKANLISKEIESSSKMKSGTWSGVNWDQTARVALVGFSFHANFNYHWLKGLERMLPGTAVKRVSVKVLLDQVIAAPATITVFYILSALEGRQELFEDWREKFWTSYKTGVVYWSTMQVVNFSLVPPVARTVFVGGVALIWTVFLCHFRQ</sequence>
<evidence type="ECO:0000313" key="9">
    <source>
        <dbReference type="Proteomes" id="UP000261540"/>
    </source>
</evidence>
<dbReference type="STRING" id="1676925.ENSPKIP00000030788"/>
<reference evidence="8" key="2">
    <citation type="submission" date="2025-09" db="UniProtKB">
        <authorList>
            <consortium name="Ensembl"/>
        </authorList>
    </citation>
    <scope>IDENTIFICATION</scope>
</reference>
<dbReference type="Pfam" id="PF04117">
    <property type="entry name" value="Mpv17_PMP22"/>
    <property type="match status" value="1"/>
</dbReference>
<feature type="transmembrane region" description="Helical" evidence="6">
    <location>
        <begin position="156"/>
        <end position="178"/>
    </location>
</feature>
<protein>
    <submittedName>
        <fullName evidence="8">Si:ch211-120k19.1</fullName>
    </submittedName>
</protein>
<evidence type="ECO:0000256" key="7">
    <source>
        <dbReference type="SAM" id="MobiDB-lite"/>
    </source>
</evidence>
<evidence type="ECO:0000256" key="3">
    <source>
        <dbReference type="ARBA" id="ARBA00022692"/>
    </source>
</evidence>
<dbReference type="GO" id="GO:0061668">
    <property type="term" value="P:mitochondrial ribosome assembly"/>
    <property type="evidence" value="ECO:0007669"/>
    <property type="project" value="TreeGrafter"/>
</dbReference>
<dbReference type="GO" id="GO:0005739">
    <property type="term" value="C:mitochondrion"/>
    <property type="evidence" value="ECO:0007669"/>
    <property type="project" value="TreeGrafter"/>
</dbReference>
<feature type="transmembrane region" description="Helical" evidence="6">
    <location>
        <begin position="220"/>
        <end position="240"/>
    </location>
</feature>
<name>A0A3B3SKB3_9TELE</name>
<keyword evidence="9" id="KW-1185">Reference proteome</keyword>
<dbReference type="Ensembl" id="ENSPKIT00000011617.1">
    <property type="protein sequence ID" value="ENSPKIP00000030788.1"/>
    <property type="gene ID" value="ENSPKIG00000011515.1"/>
</dbReference>
<dbReference type="Proteomes" id="UP000261540">
    <property type="component" value="Unplaced"/>
</dbReference>
<keyword evidence="3 6" id="KW-0812">Transmembrane</keyword>
<dbReference type="GeneTree" id="ENSGT00940000165838"/>
<dbReference type="PANTHER" id="PTHR11266:SF28">
    <property type="entry name" value="SI:CH211-120K19.1"/>
    <property type="match status" value="1"/>
</dbReference>
<organism evidence="8 9">
    <name type="scientific">Paramormyrops kingsleyae</name>
    <dbReference type="NCBI Taxonomy" id="1676925"/>
    <lineage>
        <taxon>Eukaryota</taxon>
        <taxon>Metazoa</taxon>
        <taxon>Chordata</taxon>
        <taxon>Craniata</taxon>
        <taxon>Vertebrata</taxon>
        <taxon>Euteleostomi</taxon>
        <taxon>Actinopterygii</taxon>
        <taxon>Neopterygii</taxon>
        <taxon>Teleostei</taxon>
        <taxon>Osteoglossocephala</taxon>
        <taxon>Osteoglossomorpha</taxon>
        <taxon>Osteoglossiformes</taxon>
        <taxon>Mormyridae</taxon>
        <taxon>Paramormyrops</taxon>
    </lineage>
</organism>
<keyword evidence="5 6" id="KW-0472">Membrane</keyword>
<evidence type="ECO:0000313" key="8">
    <source>
        <dbReference type="Ensembl" id="ENSPKIP00000030788.1"/>
    </source>
</evidence>
<evidence type="ECO:0000256" key="2">
    <source>
        <dbReference type="ARBA" id="ARBA00006824"/>
    </source>
</evidence>
<dbReference type="InterPro" id="IPR007248">
    <property type="entry name" value="Mpv17_PMP22"/>
</dbReference>